<dbReference type="AlphaFoldDB" id="A0A7C8I001"/>
<reference evidence="3 4" key="1">
    <citation type="submission" date="2020-01" db="EMBL/GenBank/DDBJ databases">
        <authorList>
            <consortium name="DOE Joint Genome Institute"/>
            <person name="Haridas S."/>
            <person name="Albert R."/>
            <person name="Binder M."/>
            <person name="Bloem J."/>
            <person name="Labutti K."/>
            <person name="Salamov A."/>
            <person name="Andreopoulos B."/>
            <person name="Baker S.E."/>
            <person name="Barry K."/>
            <person name="Bills G."/>
            <person name="Bluhm B.H."/>
            <person name="Cannon C."/>
            <person name="Castanera R."/>
            <person name="Culley D.E."/>
            <person name="Daum C."/>
            <person name="Ezra D."/>
            <person name="Gonzalez J.B."/>
            <person name="Henrissat B."/>
            <person name="Kuo A."/>
            <person name="Liang C."/>
            <person name="Lipzen A."/>
            <person name="Lutzoni F."/>
            <person name="Magnuson J."/>
            <person name="Mondo S."/>
            <person name="Nolan M."/>
            <person name="Ohm R."/>
            <person name="Pangilinan J."/>
            <person name="Park H.-J.H."/>
            <person name="Ramirez L."/>
            <person name="Alfaro M."/>
            <person name="Sun H."/>
            <person name="Tritt A."/>
            <person name="Yoshinaga Y."/>
            <person name="Zwiers L.-H.L."/>
            <person name="Turgeon B.G."/>
            <person name="Goodwin S.B."/>
            <person name="Spatafora J.W."/>
            <person name="Crous P.W."/>
            <person name="Grigoriev I.V."/>
        </authorList>
    </citation>
    <scope>NUCLEOTIDE SEQUENCE [LARGE SCALE GENOMIC DNA]</scope>
    <source>
        <strain evidence="3 4">CBS 611.86</strain>
    </source>
</reference>
<feature type="compositionally biased region" description="Basic and acidic residues" evidence="1">
    <location>
        <begin position="296"/>
        <end position="307"/>
    </location>
</feature>
<accession>A0A7C8I001</accession>
<gene>
    <name evidence="3" type="ORF">BDV95DRAFT_631621</name>
</gene>
<organism evidence="3 4">
    <name type="scientific">Massariosphaeria phaeospora</name>
    <dbReference type="NCBI Taxonomy" id="100035"/>
    <lineage>
        <taxon>Eukaryota</taxon>
        <taxon>Fungi</taxon>
        <taxon>Dikarya</taxon>
        <taxon>Ascomycota</taxon>
        <taxon>Pezizomycotina</taxon>
        <taxon>Dothideomycetes</taxon>
        <taxon>Pleosporomycetidae</taxon>
        <taxon>Pleosporales</taxon>
        <taxon>Pleosporales incertae sedis</taxon>
        <taxon>Massariosphaeria</taxon>
    </lineage>
</organism>
<dbReference type="Pfam" id="PF04921">
    <property type="entry name" value="XAP5"/>
    <property type="match status" value="1"/>
</dbReference>
<feature type="compositionally biased region" description="Polar residues" evidence="1">
    <location>
        <begin position="7"/>
        <end position="38"/>
    </location>
</feature>
<evidence type="ECO:0000259" key="2">
    <source>
        <dbReference type="Pfam" id="PF04921"/>
    </source>
</evidence>
<dbReference type="GO" id="GO:0006325">
    <property type="term" value="P:chromatin organization"/>
    <property type="evidence" value="ECO:0007669"/>
    <property type="project" value="TreeGrafter"/>
</dbReference>
<dbReference type="OrthoDB" id="1562195at2759"/>
<evidence type="ECO:0000256" key="1">
    <source>
        <dbReference type="SAM" id="MobiDB-lite"/>
    </source>
</evidence>
<comment type="caution">
    <text evidence="3">The sequence shown here is derived from an EMBL/GenBank/DDBJ whole genome shotgun (WGS) entry which is preliminary data.</text>
</comment>
<feature type="compositionally biased region" description="Basic and acidic residues" evidence="1">
    <location>
        <begin position="44"/>
        <end position="61"/>
    </location>
</feature>
<evidence type="ECO:0000313" key="3">
    <source>
        <dbReference type="EMBL" id="KAF2866828.1"/>
    </source>
</evidence>
<dbReference type="GO" id="GO:0005634">
    <property type="term" value="C:nucleus"/>
    <property type="evidence" value="ECO:0007669"/>
    <property type="project" value="InterPro"/>
</dbReference>
<dbReference type="PANTHER" id="PTHR12722:SF0">
    <property type="entry name" value="PROTEIN FAM50A"/>
    <property type="match status" value="1"/>
</dbReference>
<dbReference type="InterPro" id="IPR048337">
    <property type="entry name" value="FAM50A/XAP5_C"/>
</dbReference>
<dbReference type="PANTHER" id="PTHR12722">
    <property type="entry name" value="XAP-5 PROTEIN-RELATED"/>
    <property type="match status" value="1"/>
</dbReference>
<name>A0A7C8I001_9PLEO</name>
<sequence length="370" mass="40774">MDKFAPSESSRTGVPADSNSRFTSQSSTTEDLLKQQTVGLVALDDFRKRRAEALERKERAASRGGSGASTPQDGGSTPRPFKKKRLMTAKGKLSFADDDEHDDASNDFPSGTRPRGSTPADSAGTFEPEGRAVKKKLAANTGIGLKPRVMTKSALQREAQQAEIARQDFVGMRDAVKATEVVVPFVFYDGTNTPGGRCRVKKGDHIWLVLDKARKVGAELGVGGDKGRRDWARVSVDDLMLVRDEVIVPHHYELYHFLFNKVVAFNGPLFDYSAQTTKATPIATDAASADVTNHNPLDRPDKNRDRSSAAPDAELEGFGDDASITKVVDRRWYERNKHIFPASVWVEYSPGKEISKMQRKDTEGNSFFFS</sequence>
<dbReference type="Proteomes" id="UP000481861">
    <property type="component" value="Unassembled WGS sequence"/>
</dbReference>
<dbReference type="EMBL" id="JAADJZ010000026">
    <property type="protein sequence ID" value="KAF2866828.1"/>
    <property type="molecule type" value="Genomic_DNA"/>
</dbReference>
<dbReference type="InterPro" id="IPR007005">
    <property type="entry name" value="XAP5"/>
</dbReference>
<keyword evidence="4" id="KW-1185">Reference proteome</keyword>
<feature type="region of interest" description="Disordered" evidence="1">
    <location>
        <begin position="1"/>
        <end position="132"/>
    </location>
</feature>
<proteinExistence type="predicted"/>
<feature type="domain" description="FAM50A/XAP5 C-terminal" evidence="2">
    <location>
        <begin position="179"/>
        <end position="357"/>
    </location>
</feature>
<protein>
    <submittedName>
        <fullName evidence="3">XAP5, circadian clock regulator-domain-containing protein</fullName>
    </submittedName>
</protein>
<feature type="region of interest" description="Disordered" evidence="1">
    <location>
        <begin position="285"/>
        <end position="316"/>
    </location>
</feature>
<evidence type="ECO:0000313" key="4">
    <source>
        <dbReference type="Proteomes" id="UP000481861"/>
    </source>
</evidence>